<gene>
    <name evidence="2" type="ORF">LVJ82_02695</name>
</gene>
<reference evidence="2 3" key="1">
    <citation type="journal article" date="2022" name="Res Sq">
        <title>Evolution of multicellular longitudinally dividing oral cavity symbionts (Neisseriaceae).</title>
        <authorList>
            <person name="Nyongesa S."/>
            <person name="Weber P."/>
            <person name="Bernet E."/>
            <person name="Pullido F."/>
            <person name="Nieckarz M."/>
            <person name="Delaby M."/>
            <person name="Nieves C."/>
            <person name="Viehboeck T."/>
            <person name="Krause N."/>
            <person name="Rivera-Millot A."/>
            <person name="Nakamura A."/>
            <person name="Vischer N."/>
            <person name="VanNieuwenhze M."/>
            <person name="Brun Y."/>
            <person name="Cava F."/>
            <person name="Bulgheresi S."/>
            <person name="Veyrier F."/>
        </authorList>
    </citation>
    <scope>NUCLEOTIDE SEQUENCE [LARGE SCALE GENOMIC DNA]</scope>
    <source>
        <strain evidence="2 3">SN4</strain>
    </source>
</reference>
<feature type="transmembrane region" description="Helical" evidence="1">
    <location>
        <begin position="100"/>
        <end position="124"/>
    </location>
</feature>
<dbReference type="RefSeq" id="WP_058356178.1">
    <property type="nucleotide sequence ID" value="NZ_CABKVG010000008.1"/>
</dbReference>
<feature type="transmembrane region" description="Helical" evidence="1">
    <location>
        <begin position="47"/>
        <end position="64"/>
    </location>
</feature>
<keyword evidence="1" id="KW-1133">Transmembrane helix</keyword>
<sequence length="133" mass="14992">MLRVLLTVLLHGVVFIALWWQQTRDSVAEPNNLSTGYAYWQSNMDPLSWGVLAFMLLAPILALLSQPRQSVRGRGLLLVNWLFAPVIATIGLMSTTNQVWLWWLVFSTVMFGIAIFHGLSARVARVPKQNGKK</sequence>
<dbReference type="EMBL" id="CP091511">
    <property type="protein sequence ID" value="UOO89914.1"/>
    <property type="molecule type" value="Genomic_DNA"/>
</dbReference>
<feature type="transmembrane region" description="Helical" evidence="1">
    <location>
        <begin position="76"/>
        <end position="94"/>
    </location>
</feature>
<evidence type="ECO:0000313" key="3">
    <source>
        <dbReference type="Proteomes" id="UP000832011"/>
    </source>
</evidence>
<protein>
    <submittedName>
        <fullName evidence="2">Uncharacterized protein</fullName>
    </submittedName>
</protein>
<keyword evidence="3" id="KW-1185">Reference proteome</keyword>
<dbReference type="Proteomes" id="UP000832011">
    <property type="component" value="Chromosome"/>
</dbReference>
<evidence type="ECO:0000256" key="1">
    <source>
        <dbReference type="SAM" id="Phobius"/>
    </source>
</evidence>
<accession>A0ABY4E3P8</accession>
<organism evidence="2 3">
    <name type="scientific">Vitreoscilla massiliensis</name>
    <dbReference type="NCBI Taxonomy" id="1689272"/>
    <lineage>
        <taxon>Bacteria</taxon>
        <taxon>Pseudomonadati</taxon>
        <taxon>Pseudomonadota</taxon>
        <taxon>Betaproteobacteria</taxon>
        <taxon>Neisseriales</taxon>
        <taxon>Neisseriaceae</taxon>
        <taxon>Vitreoscilla</taxon>
    </lineage>
</organism>
<keyword evidence="1" id="KW-0472">Membrane</keyword>
<name>A0ABY4E3P8_9NEIS</name>
<keyword evidence="1" id="KW-0812">Transmembrane</keyword>
<proteinExistence type="predicted"/>
<evidence type="ECO:0000313" key="2">
    <source>
        <dbReference type="EMBL" id="UOO89914.1"/>
    </source>
</evidence>